<gene>
    <name evidence="2" type="ORF">LCGC14_0627780</name>
</gene>
<comment type="caution">
    <text evidence="2">The sequence shown here is derived from an EMBL/GenBank/DDBJ whole genome shotgun (WGS) entry which is preliminary data.</text>
</comment>
<keyword evidence="1" id="KW-0812">Transmembrane</keyword>
<keyword evidence="1" id="KW-0472">Membrane</keyword>
<dbReference type="EMBL" id="LAZR01001089">
    <property type="protein sequence ID" value="KKN50913.1"/>
    <property type="molecule type" value="Genomic_DNA"/>
</dbReference>
<feature type="transmembrane region" description="Helical" evidence="1">
    <location>
        <begin position="12"/>
        <end position="32"/>
    </location>
</feature>
<feature type="transmembrane region" description="Helical" evidence="1">
    <location>
        <begin position="38"/>
        <end position="55"/>
    </location>
</feature>
<protein>
    <submittedName>
        <fullName evidence="2">Uncharacterized protein</fullName>
    </submittedName>
</protein>
<evidence type="ECO:0000313" key="2">
    <source>
        <dbReference type="EMBL" id="KKN50913.1"/>
    </source>
</evidence>
<dbReference type="AlphaFoldDB" id="A0A0F9UBC2"/>
<sequence>MVWSSTKIKIGWGLFCLVVGAGSAIGAMYQLGWSINNAYPVIPILLLGLLALLPSESQSKAGITKESLKAEFGIKDIVMEKGIIAENVIVNGDLEYKLIETDGGYTNKRIYKMVKKHWQDVQGKSVVIRVEAPNINRGVAFNEFGLYVATGRIVTT</sequence>
<proteinExistence type="predicted"/>
<name>A0A0F9UBC2_9ZZZZ</name>
<organism evidence="2">
    <name type="scientific">marine sediment metagenome</name>
    <dbReference type="NCBI Taxonomy" id="412755"/>
    <lineage>
        <taxon>unclassified sequences</taxon>
        <taxon>metagenomes</taxon>
        <taxon>ecological metagenomes</taxon>
    </lineage>
</organism>
<keyword evidence="1" id="KW-1133">Transmembrane helix</keyword>
<accession>A0A0F9UBC2</accession>
<evidence type="ECO:0000256" key="1">
    <source>
        <dbReference type="SAM" id="Phobius"/>
    </source>
</evidence>
<reference evidence="2" key="1">
    <citation type="journal article" date="2015" name="Nature">
        <title>Complex archaea that bridge the gap between prokaryotes and eukaryotes.</title>
        <authorList>
            <person name="Spang A."/>
            <person name="Saw J.H."/>
            <person name="Jorgensen S.L."/>
            <person name="Zaremba-Niedzwiedzka K."/>
            <person name="Martijn J."/>
            <person name="Lind A.E."/>
            <person name="van Eijk R."/>
            <person name="Schleper C."/>
            <person name="Guy L."/>
            <person name="Ettema T.J."/>
        </authorList>
    </citation>
    <scope>NUCLEOTIDE SEQUENCE</scope>
</reference>